<evidence type="ECO:0000313" key="3">
    <source>
        <dbReference type="EMBL" id="CUN78564.1"/>
    </source>
</evidence>
<dbReference type="GO" id="GO:0005829">
    <property type="term" value="C:cytosol"/>
    <property type="evidence" value="ECO:0007669"/>
    <property type="project" value="TreeGrafter"/>
</dbReference>
<dbReference type="SFLD" id="SFLDS00003">
    <property type="entry name" value="Haloacid_Dehalogenase"/>
    <property type="match status" value="1"/>
</dbReference>
<dbReference type="Proteomes" id="UP000284835">
    <property type="component" value="Unassembled WGS sequence"/>
</dbReference>
<dbReference type="Proteomes" id="UP000324327">
    <property type="component" value="Unassembled WGS sequence"/>
</dbReference>
<dbReference type="GO" id="GO:0016853">
    <property type="term" value="F:isomerase activity"/>
    <property type="evidence" value="ECO:0007669"/>
    <property type="project" value="UniProtKB-KW"/>
</dbReference>
<dbReference type="Proteomes" id="UP000049472">
    <property type="component" value="Unassembled WGS sequence"/>
</dbReference>
<evidence type="ECO:0000313" key="6">
    <source>
        <dbReference type="EMBL" id="RGN24318.1"/>
    </source>
</evidence>
<evidence type="ECO:0000313" key="10">
    <source>
        <dbReference type="EMBL" id="RHF01389.1"/>
    </source>
</evidence>
<keyword evidence="1" id="KW-0378">Hydrolase</keyword>
<proteinExistence type="predicted"/>
<dbReference type="GO" id="GO:0016791">
    <property type="term" value="F:phosphatase activity"/>
    <property type="evidence" value="ECO:0007669"/>
    <property type="project" value="TreeGrafter"/>
</dbReference>
<evidence type="ECO:0000313" key="2">
    <source>
        <dbReference type="EMBL" id="CUN24402.1"/>
    </source>
</evidence>
<dbReference type="Proteomes" id="UP000095384">
    <property type="component" value="Unassembled WGS sequence"/>
</dbReference>
<dbReference type="Gene3D" id="3.40.50.1000">
    <property type="entry name" value="HAD superfamily/HAD-like"/>
    <property type="match status" value="1"/>
</dbReference>
<dbReference type="PANTHER" id="PTHR10000">
    <property type="entry name" value="PHOSPHOSERINE PHOSPHATASE"/>
    <property type="match status" value="1"/>
</dbReference>
<dbReference type="EMBL" id="QSUG01000004">
    <property type="protein sequence ID" value="RGN24318.1"/>
    <property type="molecule type" value="Genomic_DNA"/>
</dbReference>
<dbReference type="EMBL" id="CYYW01000005">
    <property type="protein sequence ID" value="CUN78564.1"/>
    <property type="molecule type" value="Genomic_DNA"/>
</dbReference>
<evidence type="ECO:0000313" key="4">
    <source>
        <dbReference type="EMBL" id="MCB6961298.1"/>
    </source>
</evidence>
<dbReference type="EMBL" id="QSKY01000023">
    <property type="protein sequence ID" value="RHF01389.1"/>
    <property type="molecule type" value="Genomic_DNA"/>
</dbReference>
<dbReference type="Proteomes" id="UP001197741">
    <property type="component" value="Unassembled WGS sequence"/>
</dbReference>
<evidence type="ECO:0000313" key="7">
    <source>
        <dbReference type="EMBL" id="RGZ15013.1"/>
    </source>
</evidence>
<keyword evidence="12" id="KW-1185">Reference proteome</keyword>
<gene>
    <name evidence="10" type="ORF">DW703_12935</name>
    <name evidence="9" type="ORF">DW775_10705</name>
    <name evidence="8" type="ORF">DW975_13490</name>
    <name evidence="7" type="ORF">DXA03_13880</name>
    <name evidence="6" type="ORF">DXB72_06345</name>
    <name evidence="3" type="ORF">ERS852417_00984</name>
    <name evidence="2" type="ORF">ERS852580_02844</name>
    <name evidence="11" type="ORF">FYL31_05425</name>
    <name evidence="4" type="ORF">LIZ82_10430</name>
    <name evidence="5" type="ORF">PNE45_10325</name>
    <name evidence="1" type="ORF">T1815_10031</name>
</gene>
<reference evidence="1" key="2">
    <citation type="submission" date="2015-05" db="EMBL/GenBank/DDBJ databases">
        <authorList>
            <person name="Wang D.B."/>
            <person name="Wang M."/>
        </authorList>
    </citation>
    <scope>NUCLEOTIDE SEQUENCE [LARGE SCALE GENOMIC DNA]</scope>
    <source>
        <strain evidence="1">T1-815</strain>
    </source>
</reference>
<dbReference type="Gene3D" id="3.30.1240.10">
    <property type="match status" value="1"/>
</dbReference>
<protein>
    <submittedName>
        <fullName evidence="4">Cof-type HAD-IIB family hydrolase</fullName>
    </submittedName>
    <submittedName>
        <fullName evidence="1">HAD superfamily hydrolase</fullName>
    </submittedName>
    <submittedName>
        <fullName evidence="2">Putative bifunctional phosphatase/peptidyl-prolyl cis-trans isomerase</fullName>
    </submittedName>
</protein>
<dbReference type="InterPro" id="IPR023214">
    <property type="entry name" value="HAD_sf"/>
</dbReference>
<reference evidence="5" key="7">
    <citation type="submission" date="2023-01" db="EMBL/GenBank/DDBJ databases">
        <title>Human gut microbiome strain richness.</title>
        <authorList>
            <person name="Chen-Liaw A."/>
        </authorList>
    </citation>
    <scope>NUCLEOTIDE SEQUENCE</scope>
    <source>
        <strain evidence="5">1001283st1_D2_1001283B150209_150212</strain>
    </source>
</reference>
<dbReference type="SUPFAM" id="SSF56784">
    <property type="entry name" value="HAD-like"/>
    <property type="match status" value="1"/>
</dbReference>
<evidence type="ECO:0000313" key="5">
    <source>
        <dbReference type="EMBL" id="MDB8018428.1"/>
    </source>
</evidence>
<evidence type="ECO:0000313" key="18">
    <source>
        <dbReference type="Proteomes" id="UP000284835"/>
    </source>
</evidence>
<evidence type="ECO:0000313" key="14">
    <source>
        <dbReference type="Proteomes" id="UP000095673"/>
    </source>
</evidence>
<dbReference type="Proteomes" id="UP000285209">
    <property type="component" value="Unassembled WGS sequence"/>
</dbReference>
<reference evidence="12" key="1">
    <citation type="submission" date="2015-05" db="EMBL/GenBank/DDBJ databases">
        <authorList>
            <consortium name="Pathogen Informatics"/>
        </authorList>
    </citation>
    <scope>NUCLEOTIDE SEQUENCE [LARGE SCALE GENOMIC DNA]</scope>
    <source>
        <strain evidence="3 13">2789STDY5608860</strain>
        <strain evidence="2 14">2789STDY5834968</strain>
        <strain evidence="12">T1-815</strain>
    </source>
</reference>
<evidence type="ECO:0000313" key="17">
    <source>
        <dbReference type="Proteomes" id="UP000283501"/>
    </source>
</evidence>
<sequence>MIKIAFFDVDGTLLRLGHKELSANTAAALRQLHQNGIILCMATGRSYTGVPHFDGIDFDVLLTFNGSFVTAGNDIIFKNPINEHDKYQIISNLKQMNRAIAISNEHMIVTNGTDPDLEQYFAFGSEKLKIADNFDEISRTDIYQIMCSCKKDEHSQILSGAPHSQITAWWDKAVDIIPLNSGKGNAVAAVLRHYGFSKDEAIAFGDGHNDIEMLEAVGIGVAMGNAKDEVKAKADFVCQSVENDGIYHYCVENKLIF</sequence>
<reference evidence="11 20" key="5">
    <citation type="submission" date="2019-09" db="EMBL/GenBank/DDBJ databases">
        <title>Strain-level analysis of Eubacterium rectale using genomes from metagenomes.</title>
        <authorList>
            <person name="Karcher N."/>
            <person name="Segata N."/>
        </authorList>
    </citation>
    <scope>NUCLEOTIDE SEQUENCE [LARGE SCALE GENOMIC DNA]</scope>
    <source>
        <strain evidence="11 20">T3WBe13</strain>
    </source>
</reference>
<dbReference type="NCBIfam" id="TIGR00099">
    <property type="entry name" value="Cof-subfamily"/>
    <property type="match status" value="1"/>
</dbReference>
<evidence type="ECO:0000313" key="20">
    <source>
        <dbReference type="Proteomes" id="UP000324327"/>
    </source>
</evidence>
<dbReference type="PROSITE" id="PS01229">
    <property type="entry name" value="COF_2"/>
    <property type="match status" value="1"/>
</dbReference>
<dbReference type="OrthoDB" id="9810101at2"/>
<evidence type="ECO:0000313" key="15">
    <source>
        <dbReference type="Proteomes" id="UP000260970"/>
    </source>
</evidence>
<dbReference type="EMBL" id="CVRQ01000014">
    <property type="protein sequence ID" value="CRL35091.1"/>
    <property type="molecule type" value="Genomic_DNA"/>
</dbReference>
<evidence type="ECO:0000313" key="11">
    <source>
        <dbReference type="EMBL" id="TYL60568.1"/>
    </source>
</evidence>
<accession>A0A0M6WI23</accession>
<dbReference type="SFLD" id="SFLDG01140">
    <property type="entry name" value="C2.B:_Phosphomannomutase_and_P"/>
    <property type="match status" value="1"/>
</dbReference>
<evidence type="ECO:0000313" key="12">
    <source>
        <dbReference type="Proteomes" id="UP000049472"/>
    </source>
</evidence>
<dbReference type="EMBL" id="QSDV01000041">
    <property type="protein sequence ID" value="RGZ15013.1"/>
    <property type="molecule type" value="Genomic_DNA"/>
</dbReference>
<name>A0A0M6WI23_9FIRM</name>
<dbReference type="Proteomes" id="UP000260970">
    <property type="component" value="Unassembled WGS sequence"/>
</dbReference>
<keyword evidence="2" id="KW-0413">Isomerase</keyword>
<dbReference type="EMBL" id="CYXM01000016">
    <property type="protein sequence ID" value="CUN24402.1"/>
    <property type="molecule type" value="Genomic_DNA"/>
</dbReference>
<organism evidence="1 12">
    <name type="scientific">Agathobacter rectalis</name>
    <dbReference type="NCBI Taxonomy" id="39491"/>
    <lineage>
        <taxon>Bacteria</taxon>
        <taxon>Bacillati</taxon>
        <taxon>Bacillota</taxon>
        <taxon>Clostridia</taxon>
        <taxon>Lachnospirales</taxon>
        <taxon>Lachnospiraceae</taxon>
        <taxon>Agathobacter</taxon>
    </lineage>
</organism>
<dbReference type="EMBL" id="VSTF01000004">
    <property type="protein sequence ID" value="TYL60568.1"/>
    <property type="molecule type" value="Genomic_DNA"/>
</dbReference>
<dbReference type="Proteomes" id="UP000283501">
    <property type="component" value="Unassembled WGS sequence"/>
</dbReference>
<dbReference type="GO" id="GO:0000287">
    <property type="term" value="F:magnesium ion binding"/>
    <property type="evidence" value="ECO:0007669"/>
    <property type="project" value="TreeGrafter"/>
</dbReference>
<evidence type="ECO:0000313" key="9">
    <source>
        <dbReference type="EMBL" id="RHD93082.1"/>
    </source>
</evidence>
<dbReference type="InterPro" id="IPR036412">
    <property type="entry name" value="HAD-like_sf"/>
</dbReference>
<dbReference type="AlphaFoldDB" id="A0A0M6WI23"/>
<reference evidence="11 20" key="4">
    <citation type="submission" date="2019-08" db="EMBL/GenBank/DDBJ databases">
        <authorList>
            <person name="Duncan S."/>
            <person name="Walker A."/>
        </authorList>
    </citation>
    <scope>NUCLEOTIDE SEQUENCE [LARGE SCALE GENOMIC DNA]</scope>
    <source>
        <strain evidence="11 20">T3WBe13</strain>
    </source>
</reference>
<evidence type="ECO:0000313" key="16">
    <source>
        <dbReference type="Proteomes" id="UP000283431"/>
    </source>
</evidence>
<dbReference type="EMBL" id="JAJCJQ010000015">
    <property type="protein sequence ID" value="MCB6961298.1"/>
    <property type="molecule type" value="Genomic_DNA"/>
</dbReference>
<dbReference type="InterPro" id="IPR000150">
    <property type="entry name" value="Cof"/>
</dbReference>
<reference evidence="4" key="6">
    <citation type="submission" date="2021-10" db="EMBL/GenBank/DDBJ databases">
        <title>Collection of gut derived symbiotic bacterial strains cultured from healthy donors.</title>
        <authorList>
            <person name="Lin H."/>
            <person name="Littmann E."/>
            <person name="Kohout C."/>
            <person name="Pamer E.G."/>
        </authorList>
    </citation>
    <scope>NUCLEOTIDE SEQUENCE</scope>
    <source>
        <strain evidence="4">DFI.7.28A</strain>
    </source>
</reference>
<evidence type="ECO:0000313" key="19">
    <source>
        <dbReference type="Proteomes" id="UP000285209"/>
    </source>
</evidence>
<dbReference type="EMBL" id="QSJS01000014">
    <property type="protein sequence ID" value="RHD93082.1"/>
    <property type="molecule type" value="Genomic_DNA"/>
</dbReference>
<evidence type="ECO:0000313" key="8">
    <source>
        <dbReference type="EMBL" id="RGZ73991.1"/>
    </source>
</evidence>
<dbReference type="EMBL" id="JAQLYE010000017">
    <property type="protein sequence ID" value="MDB8018428.1"/>
    <property type="molecule type" value="Genomic_DNA"/>
</dbReference>
<evidence type="ECO:0000313" key="1">
    <source>
        <dbReference type="EMBL" id="CRL35091.1"/>
    </source>
</evidence>
<dbReference type="PANTHER" id="PTHR10000:SF25">
    <property type="entry name" value="PHOSPHATASE YKRA-RELATED"/>
    <property type="match status" value="1"/>
</dbReference>
<dbReference type="RefSeq" id="WP_015568778.1">
    <property type="nucleotide sequence ID" value="NZ_CVRQ01000014.1"/>
</dbReference>
<dbReference type="Pfam" id="PF08282">
    <property type="entry name" value="Hydrolase_3"/>
    <property type="match status" value="1"/>
</dbReference>
<dbReference type="Proteomes" id="UP001212823">
    <property type="component" value="Unassembled WGS sequence"/>
</dbReference>
<dbReference type="EMBL" id="QSEN01000033">
    <property type="protein sequence ID" value="RGZ73991.1"/>
    <property type="molecule type" value="Genomic_DNA"/>
</dbReference>
<evidence type="ECO:0000313" key="13">
    <source>
        <dbReference type="Proteomes" id="UP000095384"/>
    </source>
</evidence>
<dbReference type="InterPro" id="IPR006379">
    <property type="entry name" value="HAD-SF_hydro_IIB"/>
</dbReference>
<dbReference type="NCBIfam" id="TIGR01484">
    <property type="entry name" value="HAD-SF-IIB"/>
    <property type="match status" value="1"/>
</dbReference>
<dbReference type="Proteomes" id="UP000095673">
    <property type="component" value="Unassembled WGS sequence"/>
</dbReference>
<dbReference type="Proteomes" id="UP000283431">
    <property type="component" value="Unassembled WGS sequence"/>
</dbReference>
<reference evidence="15 16" key="3">
    <citation type="submission" date="2018-08" db="EMBL/GenBank/DDBJ databases">
        <title>A genome reference for cultivated species of the human gut microbiota.</title>
        <authorList>
            <person name="Zou Y."/>
            <person name="Xue W."/>
            <person name="Luo G."/>
        </authorList>
    </citation>
    <scope>NUCLEOTIDE SEQUENCE [LARGE SCALE GENOMIC DNA]</scope>
    <source>
        <strain evidence="10 17">AM26-2LB</strain>
        <strain evidence="9 18">AM30-13AC</strain>
        <strain evidence="8 16">AM48-7</strain>
        <strain evidence="7 19">AM54-25XD</strain>
        <strain evidence="6 15">OM05-6AA</strain>
    </source>
</reference>